<feature type="short sequence motif" description="HXTX 1" evidence="2">
    <location>
        <begin position="36"/>
        <end position="39"/>
    </location>
</feature>
<dbReference type="Pfam" id="PF13563">
    <property type="entry name" value="2_5_RNA_ligase2"/>
    <property type="match status" value="1"/>
</dbReference>
<dbReference type="Proteomes" id="UP000439522">
    <property type="component" value="Unassembled WGS sequence"/>
</dbReference>
<feature type="short sequence motif" description="HXTX 2" evidence="2">
    <location>
        <begin position="120"/>
        <end position="123"/>
    </location>
</feature>
<dbReference type="EMBL" id="WTZA01000001">
    <property type="protein sequence ID" value="MXO74187.1"/>
    <property type="molecule type" value="Genomic_DNA"/>
</dbReference>
<dbReference type="EC" id="3.1.4.58" evidence="2"/>
<dbReference type="RefSeq" id="WP_160609961.1">
    <property type="nucleotide sequence ID" value="NZ_WTZA01000001.1"/>
</dbReference>
<protein>
    <recommendedName>
        <fullName evidence="2">RNA 2',3'-cyclic phosphodiesterase</fullName>
        <shortName evidence="2">RNA 2',3'-CPDase</shortName>
        <ecNumber evidence="2">3.1.4.58</ecNumber>
    </recommendedName>
</protein>
<dbReference type="HAMAP" id="MF_01940">
    <property type="entry name" value="RNA_CPDase"/>
    <property type="match status" value="1"/>
</dbReference>
<accession>A0A6I4TBZ9</accession>
<feature type="active site" description="Proton donor" evidence="2">
    <location>
        <position position="36"/>
    </location>
</feature>
<proteinExistence type="inferred from homology"/>
<organism evidence="3 4">
    <name type="scientific">Tsuneonella aeria</name>
    <dbReference type="NCBI Taxonomy" id="1837929"/>
    <lineage>
        <taxon>Bacteria</taxon>
        <taxon>Pseudomonadati</taxon>
        <taxon>Pseudomonadota</taxon>
        <taxon>Alphaproteobacteria</taxon>
        <taxon>Sphingomonadales</taxon>
        <taxon>Erythrobacteraceae</taxon>
        <taxon>Tsuneonella</taxon>
    </lineage>
</organism>
<keyword evidence="1 2" id="KW-0378">Hydrolase</keyword>
<sequence>MRLFLGLRPPAPVRDALLAAQCGVDGARWQDEDQLHLTLRFIGEIDHRGADDLGAALGSVMGDAFDLAIRGAGHFERKGRPSALWAAIAPSDGLLTLHRRVASACRAAGVPPDSKSFVPHVTLARLGGHSTGAGEWLARHGALSAPPWPVTSFRLYESTLAPTGSRYTTLAKWPLARRTADSG</sequence>
<feature type="active site" description="Proton acceptor" evidence="2">
    <location>
        <position position="120"/>
    </location>
</feature>
<comment type="function">
    <text evidence="2">Hydrolyzes RNA 2',3'-cyclic phosphodiester to an RNA 2'-phosphomonoester.</text>
</comment>
<evidence type="ECO:0000256" key="2">
    <source>
        <dbReference type="HAMAP-Rule" id="MF_01940"/>
    </source>
</evidence>
<dbReference type="PANTHER" id="PTHR35561:SF1">
    <property type="entry name" value="RNA 2',3'-CYCLIC PHOSPHODIESTERASE"/>
    <property type="match status" value="1"/>
</dbReference>
<evidence type="ECO:0000256" key="1">
    <source>
        <dbReference type="ARBA" id="ARBA00022801"/>
    </source>
</evidence>
<dbReference type="NCBIfam" id="TIGR02258">
    <property type="entry name" value="2_5_ligase"/>
    <property type="match status" value="1"/>
</dbReference>
<reference evidence="3 4" key="1">
    <citation type="submission" date="2019-12" db="EMBL/GenBank/DDBJ databases">
        <title>Genomic-based taxomic classification of the family Erythrobacteraceae.</title>
        <authorList>
            <person name="Xu L."/>
        </authorList>
    </citation>
    <scope>NUCLEOTIDE SEQUENCE [LARGE SCALE GENOMIC DNA]</scope>
    <source>
        <strain evidence="3 4">100921-2</strain>
    </source>
</reference>
<dbReference type="AlphaFoldDB" id="A0A6I4TBZ9"/>
<dbReference type="PANTHER" id="PTHR35561">
    <property type="entry name" value="RNA 2',3'-CYCLIC PHOSPHODIESTERASE"/>
    <property type="match status" value="1"/>
</dbReference>
<dbReference type="SUPFAM" id="SSF55144">
    <property type="entry name" value="LigT-like"/>
    <property type="match status" value="1"/>
</dbReference>
<evidence type="ECO:0000313" key="3">
    <source>
        <dbReference type="EMBL" id="MXO74187.1"/>
    </source>
</evidence>
<keyword evidence="4" id="KW-1185">Reference proteome</keyword>
<comment type="caution">
    <text evidence="3">The sequence shown here is derived from an EMBL/GenBank/DDBJ whole genome shotgun (WGS) entry which is preliminary data.</text>
</comment>
<dbReference type="GO" id="GO:0004113">
    <property type="term" value="F:2',3'-cyclic-nucleotide 3'-phosphodiesterase activity"/>
    <property type="evidence" value="ECO:0007669"/>
    <property type="project" value="InterPro"/>
</dbReference>
<dbReference type="GO" id="GO:0008664">
    <property type="term" value="F:RNA 2',3'-cyclic 3'-phosphodiesterase activity"/>
    <property type="evidence" value="ECO:0007669"/>
    <property type="project" value="UniProtKB-EC"/>
</dbReference>
<name>A0A6I4TBZ9_9SPHN</name>
<evidence type="ECO:0000313" key="4">
    <source>
        <dbReference type="Proteomes" id="UP000439522"/>
    </source>
</evidence>
<comment type="similarity">
    <text evidence="2">Belongs to the 2H phosphoesterase superfamily. ThpR family.</text>
</comment>
<dbReference type="InterPro" id="IPR009097">
    <property type="entry name" value="Cyclic_Pdiesterase"/>
</dbReference>
<gene>
    <name evidence="3" type="primary">thpR</name>
    <name evidence="3" type="ORF">GRI40_02985</name>
</gene>
<comment type="catalytic activity">
    <reaction evidence="2">
        <text>a 3'-end 2',3'-cyclophospho-ribonucleotide-RNA + H2O = a 3'-end 2'-phospho-ribonucleotide-RNA + H(+)</text>
        <dbReference type="Rhea" id="RHEA:11828"/>
        <dbReference type="Rhea" id="RHEA-COMP:10464"/>
        <dbReference type="Rhea" id="RHEA-COMP:17353"/>
        <dbReference type="ChEBI" id="CHEBI:15377"/>
        <dbReference type="ChEBI" id="CHEBI:15378"/>
        <dbReference type="ChEBI" id="CHEBI:83064"/>
        <dbReference type="ChEBI" id="CHEBI:173113"/>
        <dbReference type="EC" id="3.1.4.58"/>
    </reaction>
</comment>
<dbReference type="OrthoDB" id="9793819at2"/>
<dbReference type="Gene3D" id="3.90.1140.10">
    <property type="entry name" value="Cyclic phosphodiesterase"/>
    <property type="match status" value="1"/>
</dbReference>
<dbReference type="InterPro" id="IPR004175">
    <property type="entry name" value="RNA_CPDase"/>
</dbReference>